<dbReference type="PANTHER" id="PTHR38030:SF2">
    <property type="entry name" value="PROTOPORPHYRINOGEN IX DEHYDROGENASE [QUINONE]"/>
    <property type="match status" value="1"/>
</dbReference>
<dbReference type="InterPro" id="IPR029039">
    <property type="entry name" value="Flavoprotein-like_sf"/>
</dbReference>
<dbReference type="Pfam" id="PF12724">
    <property type="entry name" value="Flavodoxin_5"/>
    <property type="match status" value="1"/>
</dbReference>
<name>A0ABS4KPN4_9FIRM</name>
<dbReference type="InterPro" id="IPR052200">
    <property type="entry name" value="Protoporphyrinogen_IX_DH"/>
</dbReference>
<dbReference type="SUPFAM" id="SSF52218">
    <property type="entry name" value="Flavoproteins"/>
    <property type="match status" value="1"/>
</dbReference>
<dbReference type="InterPro" id="IPR026816">
    <property type="entry name" value="Flavodoxin_dom"/>
</dbReference>
<sequence>MKKILIIYKSNTGFTKKYVDWISERVPCEKIALDEINNHDINDYTIIVYGAGMHAGKIQGLSNFKKIVQKYNHKKIIFFSTGAAPSETEIISQIKKNNFTEDELQDIEFYYFQSGLNYEKMKLSDKAIMKAYSKILELKRDKSNIEKGTQNAISKSHDYSNVEAIEHITEYLSKLLEMPKNQ</sequence>
<evidence type="ECO:0000313" key="2">
    <source>
        <dbReference type="EMBL" id="MBP2028579.1"/>
    </source>
</evidence>
<keyword evidence="3" id="KW-1185">Reference proteome</keyword>
<organism evidence="2 3">
    <name type="scientific">Acetoanaerobium pronyense</name>
    <dbReference type="NCBI Taxonomy" id="1482736"/>
    <lineage>
        <taxon>Bacteria</taxon>
        <taxon>Bacillati</taxon>
        <taxon>Bacillota</taxon>
        <taxon>Clostridia</taxon>
        <taxon>Peptostreptococcales</taxon>
        <taxon>Filifactoraceae</taxon>
        <taxon>Acetoanaerobium</taxon>
    </lineage>
</organism>
<dbReference type="PANTHER" id="PTHR38030">
    <property type="entry name" value="PROTOPORPHYRINOGEN IX DEHYDROGENASE [MENAQUINONE]"/>
    <property type="match status" value="1"/>
</dbReference>
<reference evidence="2 3" key="1">
    <citation type="submission" date="2021-03" db="EMBL/GenBank/DDBJ databases">
        <title>Genomic Encyclopedia of Type Strains, Phase IV (KMG-IV): sequencing the most valuable type-strain genomes for metagenomic binning, comparative biology and taxonomic classification.</title>
        <authorList>
            <person name="Goeker M."/>
        </authorList>
    </citation>
    <scope>NUCLEOTIDE SEQUENCE [LARGE SCALE GENOMIC DNA]</scope>
    <source>
        <strain evidence="2 3">DSM 27512</strain>
    </source>
</reference>
<gene>
    <name evidence="2" type="ORF">J2Z35_002409</name>
</gene>
<accession>A0ABS4KPN4</accession>
<feature type="domain" description="Flavodoxin" evidence="1">
    <location>
        <begin position="5"/>
        <end position="141"/>
    </location>
</feature>
<protein>
    <submittedName>
        <fullName evidence="2">Menaquinone-dependent protoporphyrinogen IX oxidase</fullName>
    </submittedName>
</protein>
<evidence type="ECO:0000259" key="1">
    <source>
        <dbReference type="Pfam" id="PF12724"/>
    </source>
</evidence>
<dbReference type="EMBL" id="JAGGLI010000033">
    <property type="protein sequence ID" value="MBP2028579.1"/>
    <property type="molecule type" value="Genomic_DNA"/>
</dbReference>
<dbReference type="Proteomes" id="UP001314903">
    <property type="component" value="Unassembled WGS sequence"/>
</dbReference>
<proteinExistence type="predicted"/>
<comment type="caution">
    <text evidence="2">The sequence shown here is derived from an EMBL/GenBank/DDBJ whole genome shotgun (WGS) entry which is preliminary data.</text>
</comment>
<evidence type="ECO:0000313" key="3">
    <source>
        <dbReference type="Proteomes" id="UP001314903"/>
    </source>
</evidence>
<dbReference type="RefSeq" id="WP_209661629.1">
    <property type="nucleotide sequence ID" value="NZ_JAGGLI010000033.1"/>
</dbReference>
<dbReference type="Gene3D" id="3.40.50.360">
    <property type="match status" value="1"/>
</dbReference>